<dbReference type="InterPro" id="IPR016162">
    <property type="entry name" value="Ald_DH_N"/>
</dbReference>
<organism evidence="4 5">
    <name type="scientific">Ascaris lumbricoides</name>
    <name type="common">Giant roundworm</name>
    <dbReference type="NCBI Taxonomy" id="6252"/>
    <lineage>
        <taxon>Eukaryota</taxon>
        <taxon>Metazoa</taxon>
        <taxon>Ecdysozoa</taxon>
        <taxon>Nematoda</taxon>
        <taxon>Chromadorea</taxon>
        <taxon>Rhabditida</taxon>
        <taxon>Spirurina</taxon>
        <taxon>Ascaridomorpha</taxon>
        <taxon>Ascaridoidea</taxon>
        <taxon>Ascarididae</taxon>
        <taxon>Ascaris</taxon>
    </lineage>
</organism>
<evidence type="ECO:0000259" key="3">
    <source>
        <dbReference type="Pfam" id="PF00171"/>
    </source>
</evidence>
<dbReference type="GO" id="GO:0010133">
    <property type="term" value="P:L-proline catabolic process to L-glutamate"/>
    <property type="evidence" value="ECO:0007669"/>
    <property type="project" value="TreeGrafter"/>
</dbReference>
<proteinExistence type="predicted"/>
<dbReference type="InterPro" id="IPR016163">
    <property type="entry name" value="Ald_DH_C"/>
</dbReference>
<keyword evidence="2" id="KW-0520">NAD</keyword>
<keyword evidence="1" id="KW-0560">Oxidoreductase</keyword>
<dbReference type="GO" id="GO:0003842">
    <property type="term" value="F:L-glutamate gamma-semialdehyde dehydrogenase activity"/>
    <property type="evidence" value="ECO:0007669"/>
    <property type="project" value="TreeGrafter"/>
</dbReference>
<evidence type="ECO:0000313" key="5">
    <source>
        <dbReference type="WBParaSite" id="ALUE_0000120501-mRNA-1"/>
    </source>
</evidence>
<protein>
    <submittedName>
        <fullName evidence="5">Aldedh domain-containing protein</fullName>
    </submittedName>
</protein>
<dbReference type="PANTHER" id="PTHR42862">
    <property type="entry name" value="DELTA-1-PYRROLINE-5-CARBOXYLATE DEHYDROGENASE 1, ISOFORM A-RELATED"/>
    <property type="match status" value="1"/>
</dbReference>
<keyword evidence="4" id="KW-1185">Reference proteome</keyword>
<dbReference type="Gene3D" id="3.40.605.10">
    <property type="entry name" value="Aldehyde Dehydrogenase, Chain A, domain 1"/>
    <property type="match status" value="1"/>
</dbReference>
<accession>A0A0M3HI60</accession>
<dbReference type="InterPro" id="IPR016161">
    <property type="entry name" value="Ald_DH/histidinol_DH"/>
</dbReference>
<sequence>LQEIFGPVLTAYVYSDGDALKVVSQLKDATAFGLTGAVFAQNKEFLYKACDMLRDAVGNMYLNDKSTGSVVGQQPFGGARMSGKLDHAAFYKFV</sequence>
<dbReference type="PANTHER" id="PTHR42862:SF1">
    <property type="entry name" value="DELTA-1-PYRROLINE-5-CARBOXYLATE DEHYDROGENASE 2, ISOFORM A-RELATED"/>
    <property type="match status" value="1"/>
</dbReference>
<evidence type="ECO:0000256" key="2">
    <source>
        <dbReference type="ARBA" id="ARBA00023027"/>
    </source>
</evidence>
<name>A0A0M3HI60_ASCLU</name>
<dbReference type="InterPro" id="IPR015590">
    <property type="entry name" value="Aldehyde_DH_dom"/>
</dbReference>
<dbReference type="Pfam" id="PF00171">
    <property type="entry name" value="Aldedh"/>
    <property type="match status" value="1"/>
</dbReference>
<evidence type="ECO:0000256" key="1">
    <source>
        <dbReference type="ARBA" id="ARBA00023002"/>
    </source>
</evidence>
<feature type="domain" description="Aldehyde dehydrogenase" evidence="3">
    <location>
        <begin position="2"/>
        <end position="83"/>
    </location>
</feature>
<dbReference type="InterPro" id="IPR050485">
    <property type="entry name" value="Proline_metab_enzyme"/>
</dbReference>
<dbReference type="Gene3D" id="3.40.309.10">
    <property type="entry name" value="Aldehyde Dehydrogenase, Chain A, domain 2"/>
    <property type="match status" value="1"/>
</dbReference>
<dbReference type="SUPFAM" id="SSF53720">
    <property type="entry name" value="ALDH-like"/>
    <property type="match status" value="1"/>
</dbReference>
<dbReference type="Proteomes" id="UP000036681">
    <property type="component" value="Unplaced"/>
</dbReference>
<evidence type="ECO:0000313" key="4">
    <source>
        <dbReference type="Proteomes" id="UP000036681"/>
    </source>
</evidence>
<dbReference type="WBParaSite" id="ALUE_0000120501-mRNA-1">
    <property type="protein sequence ID" value="ALUE_0000120501-mRNA-1"/>
    <property type="gene ID" value="ALUE_0000120501"/>
</dbReference>
<dbReference type="GO" id="GO:0005759">
    <property type="term" value="C:mitochondrial matrix"/>
    <property type="evidence" value="ECO:0007669"/>
    <property type="project" value="TreeGrafter"/>
</dbReference>
<dbReference type="AlphaFoldDB" id="A0A0M3HI60"/>
<reference evidence="5" key="1">
    <citation type="submission" date="2017-02" db="UniProtKB">
        <authorList>
            <consortium name="WormBaseParasite"/>
        </authorList>
    </citation>
    <scope>IDENTIFICATION</scope>
</reference>